<accession>A0A2T7G232</accession>
<keyword evidence="1" id="KW-0812">Transmembrane</keyword>
<evidence type="ECO:0000313" key="2">
    <source>
        <dbReference type="EMBL" id="PVA08482.1"/>
    </source>
</evidence>
<comment type="caution">
    <text evidence="2">The sequence shown here is derived from an EMBL/GenBank/DDBJ whole genome shotgun (WGS) entry which is preliminary data.</text>
</comment>
<name>A0A2T7G232_9RHOB</name>
<evidence type="ECO:0000313" key="3">
    <source>
        <dbReference type="Proteomes" id="UP000244446"/>
    </source>
</evidence>
<sequence>MKKATFTQGYDLTPEGDQTLVSFRSDGISWAGYIVFPLIFTGLSTLFGTPFWPLPLVLILGVGYLIYLMFQRQTFTLTPDGIIKNGAEYERDKISEVLIDNPMDKEVTISGGPSMIIGGTGAAGASMAVMGAMANATTSAALGANMAIARSSAKRRFRVRIRYGSKVVTLGRNLKRDRAIAIFDLLTQE</sequence>
<feature type="transmembrane region" description="Helical" evidence="1">
    <location>
        <begin position="52"/>
        <end position="70"/>
    </location>
</feature>
<protein>
    <recommendedName>
        <fullName evidence="4">DUF304 domain-containing protein</fullName>
    </recommendedName>
</protein>
<keyword evidence="3" id="KW-1185">Reference proteome</keyword>
<dbReference type="EMBL" id="QCYH01000036">
    <property type="protein sequence ID" value="PVA08482.1"/>
    <property type="molecule type" value="Genomic_DNA"/>
</dbReference>
<evidence type="ECO:0008006" key="4">
    <source>
        <dbReference type="Google" id="ProtNLM"/>
    </source>
</evidence>
<gene>
    <name evidence="2" type="ORF">DC366_19035</name>
</gene>
<feature type="transmembrane region" description="Helical" evidence="1">
    <location>
        <begin position="28"/>
        <end position="46"/>
    </location>
</feature>
<proteinExistence type="predicted"/>
<keyword evidence="1" id="KW-1133">Transmembrane helix</keyword>
<dbReference type="RefSeq" id="WP_108693731.1">
    <property type="nucleotide sequence ID" value="NZ_QCYH01000036.1"/>
</dbReference>
<keyword evidence="1" id="KW-0472">Membrane</keyword>
<dbReference type="Proteomes" id="UP000244446">
    <property type="component" value="Unassembled WGS sequence"/>
</dbReference>
<dbReference type="OrthoDB" id="10005877at2"/>
<dbReference type="AlphaFoldDB" id="A0A2T7G232"/>
<reference evidence="2 3" key="1">
    <citation type="submission" date="2018-04" db="EMBL/GenBank/DDBJ databases">
        <title>Pelagivirga bohaiensis gen. nov., sp. nov., a bacterium isolated from the Bohai Sea.</title>
        <authorList>
            <person name="Ji X."/>
        </authorList>
    </citation>
    <scope>NUCLEOTIDE SEQUENCE [LARGE SCALE GENOMIC DNA]</scope>
    <source>
        <strain evidence="2 3">BH-SD19</strain>
    </source>
</reference>
<organism evidence="2 3">
    <name type="scientific">Pelagivirga sediminicola</name>
    <dbReference type="NCBI Taxonomy" id="2170575"/>
    <lineage>
        <taxon>Bacteria</taxon>
        <taxon>Pseudomonadati</taxon>
        <taxon>Pseudomonadota</taxon>
        <taxon>Alphaproteobacteria</taxon>
        <taxon>Rhodobacterales</taxon>
        <taxon>Paracoccaceae</taxon>
        <taxon>Pelagivirga</taxon>
    </lineage>
</organism>
<evidence type="ECO:0000256" key="1">
    <source>
        <dbReference type="SAM" id="Phobius"/>
    </source>
</evidence>